<evidence type="ECO:0000256" key="1">
    <source>
        <dbReference type="SAM" id="Phobius"/>
    </source>
</evidence>
<organism evidence="2 3">
    <name type="scientific">Kribbella deserti</name>
    <dbReference type="NCBI Taxonomy" id="1926257"/>
    <lineage>
        <taxon>Bacteria</taxon>
        <taxon>Bacillati</taxon>
        <taxon>Actinomycetota</taxon>
        <taxon>Actinomycetes</taxon>
        <taxon>Propionibacteriales</taxon>
        <taxon>Kribbellaceae</taxon>
        <taxon>Kribbella</taxon>
    </lineage>
</organism>
<proteinExistence type="predicted"/>
<feature type="transmembrane region" description="Helical" evidence="1">
    <location>
        <begin position="70"/>
        <end position="88"/>
    </location>
</feature>
<comment type="caution">
    <text evidence="2">The sequence shown here is derived from an EMBL/GenBank/DDBJ whole genome shotgun (WGS) entry which is preliminary data.</text>
</comment>
<dbReference type="EMBL" id="JBHLTC010000040">
    <property type="protein sequence ID" value="MFC0628894.1"/>
    <property type="molecule type" value="Genomic_DNA"/>
</dbReference>
<keyword evidence="1" id="KW-0812">Transmembrane</keyword>
<dbReference type="RefSeq" id="WP_380055990.1">
    <property type="nucleotide sequence ID" value="NZ_JBHLTC010000040.1"/>
</dbReference>
<keyword evidence="1" id="KW-1133">Transmembrane helix</keyword>
<reference evidence="2 3" key="1">
    <citation type="submission" date="2024-09" db="EMBL/GenBank/DDBJ databases">
        <authorList>
            <person name="Sun Q."/>
            <person name="Mori K."/>
        </authorList>
    </citation>
    <scope>NUCLEOTIDE SEQUENCE [LARGE SCALE GENOMIC DNA]</scope>
    <source>
        <strain evidence="2 3">CGMCC 1.15906</strain>
    </source>
</reference>
<keyword evidence="1" id="KW-0472">Membrane</keyword>
<sequence length="135" mass="14885">MTISLALLRITLLLHAALIVLQPVMAGYFLAGEVDAMSVHSPIGSLVWMLAFLQIFVAALYWLAGRGRGWPVLASIGLFLAEMTQMTLGHTQTMSVHIPLGTSIVVAVLLLTIWSFRPSARQVRPRRVHQQEVAR</sequence>
<feature type="transmembrane region" description="Helical" evidence="1">
    <location>
        <begin position="94"/>
        <end position="116"/>
    </location>
</feature>
<evidence type="ECO:0000313" key="2">
    <source>
        <dbReference type="EMBL" id="MFC0628894.1"/>
    </source>
</evidence>
<feature type="transmembrane region" description="Helical" evidence="1">
    <location>
        <begin position="42"/>
        <end position="63"/>
    </location>
</feature>
<protein>
    <submittedName>
        <fullName evidence="2">Uncharacterized protein</fullName>
    </submittedName>
</protein>
<name>A0ABV6QW76_9ACTN</name>
<evidence type="ECO:0000313" key="3">
    <source>
        <dbReference type="Proteomes" id="UP001589890"/>
    </source>
</evidence>
<accession>A0ABV6QW76</accession>
<dbReference type="Proteomes" id="UP001589890">
    <property type="component" value="Unassembled WGS sequence"/>
</dbReference>
<gene>
    <name evidence="2" type="ORF">ACFFGN_32815</name>
</gene>
<keyword evidence="3" id="KW-1185">Reference proteome</keyword>